<dbReference type="RefSeq" id="WP_092362579.1">
    <property type="nucleotide sequence ID" value="NZ_BMGV01000002.1"/>
</dbReference>
<dbReference type="SUPFAM" id="SSF143422">
    <property type="entry name" value="Transposase IS200-like"/>
    <property type="match status" value="1"/>
</dbReference>
<dbReference type="InterPro" id="IPR052715">
    <property type="entry name" value="RAYT_transposase"/>
</dbReference>
<dbReference type="STRING" id="1227549.SAMN05444007_102202"/>
<feature type="domain" description="Transposase IS200-like" evidence="1">
    <location>
        <begin position="9"/>
        <end position="131"/>
    </location>
</feature>
<proteinExistence type="predicted"/>
<evidence type="ECO:0000313" key="2">
    <source>
        <dbReference type="EMBL" id="SEI72096.1"/>
    </source>
</evidence>
<protein>
    <submittedName>
        <fullName evidence="2">Putative transposase</fullName>
    </submittedName>
</protein>
<dbReference type="InterPro" id="IPR002686">
    <property type="entry name" value="Transposase_17"/>
</dbReference>
<evidence type="ECO:0000313" key="3">
    <source>
        <dbReference type="Proteomes" id="UP000199379"/>
    </source>
</evidence>
<dbReference type="AlphaFoldDB" id="A0A1H6SYS5"/>
<dbReference type="PANTHER" id="PTHR36966">
    <property type="entry name" value="REP-ASSOCIATED TYROSINE TRANSPOSASE"/>
    <property type="match status" value="1"/>
</dbReference>
<dbReference type="GO" id="GO:0004803">
    <property type="term" value="F:transposase activity"/>
    <property type="evidence" value="ECO:0007669"/>
    <property type="project" value="InterPro"/>
</dbReference>
<sequence>MSTYRRPRLTGATIFFTVNLANRQSDLLVREIDTLRQAVRLTREERPFGIEAWVVLPDHIHCIWRLPAGDRAYGTRWRLIKSRFSRPWPKAPTRFSHDIRQERGIWQKRFWKHHIRDDADFAAHLRYCWLNPVKHGLVTRPEDWAFSSVHRDTRYRSELDLV</sequence>
<accession>A0A1H6SYS5</accession>
<dbReference type="EMBL" id="FNYD01000002">
    <property type="protein sequence ID" value="SEI72096.1"/>
    <property type="molecule type" value="Genomic_DNA"/>
</dbReference>
<keyword evidence="3" id="KW-1185">Reference proteome</keyword>
<gene>
    <name evidence="2" type="ORF">SAMN05444007_102202</name>
</gene>
<dbReference type="Proteomes" id="UP000199379">
    <property type="component" value="Unassembled WGS sequence"/>
</dbReference>
<evidence type="ECO:0000259" key="1">
    <source>
        <dbReference type="SMART" id="SM01321"/>
    </source>
</evidence>
<organism evidence="2 3">
    <name type="scientific">Cribrihabitans marinus</name>
    <dbReference type="NCBI Taxonomy" id="1227549"/>
    <lineage>
        <taxon>Bacteria</taxon>
        <taxon>Pseudomonadati</taxon>
        <taxon>Pseudomonadota</taxon>
        <taxon>Alphaproteobacteria</taxon>
        <taxon>Rhodobacterales</taxon>
        <taxon>Paracoccaceae</taxon>
        <taxon>Cribrihabitans</taxon>
    </lineage>
</organism>
<dbReference type="NCBIfam" id="NF047646">
    <property type="entry name" value="REP_Tyr_transpos"/>
    <property type="match status" value="1"/>
</dbReference>
<dbReference type="Gene3D" id="3.30.70.1290">
    <property type="entry name" value="Transposase IS200-like"/>
    <property type="match status" value="1"/>
</dbReference>
<dbReference type="InterPro" id="IPR036515">
    <property type="entry name" value="Transposase_17_sf"/>
</dbReference>
<dbReference type="GO" id="GO:0006313">
    <property type="term" value="P:DNA transposition"/>
    <property type="evidence" value="ECO:0007669"/>
    <property type="project" value="InterPro"/>
</dbReference>
<reference evidence="2 3" key="1">
    <citation type="submission" date="2016-10" db="EMBL/GenBank/DDBJ databases">
        <authorList>
            <person name="de Groot N.N."/>
        </authorList>
    </citation>
    <scope>NUCLEOTIDE SEQUENCE [LARGE SCALE GENOMIC DNA]</scope>
    <source>
        <strain evidence="2 3">DSM 29340</strain>
    </source>
</reference>
<dbReference type="OrthoDB" id="9794403at2"/>
<dbReference type="SMART" id="SM01321">
    <property type="entry name" value="Y1_Tnp"/>
    <property type="match status" value="1"/>
</dbReference>
<dbReference type="GO" id="GO:0043565">
    <property type="term" value="F:sequence-specific DNA binding"/>
    <property type="evidence" value="ECO:0007669"/>
    <property type="project" value="TreeGrafter"/>
</dbReference>
<dbReference type="PANTHER" id="PTHR36966:SF1">
    <property type="entry name" value="REP-ASSOCIATED TYROSINE TRANSPOSASE"/>
    <property type="match status" value="1"/>
</dbReference>
<name>A0A1H6SYS5_9RHOB</name>